<dbReference type="STRING" id="155974.SAMN04487818_106128"/>
<feature type="compositionally biased region" description="Gly residues" evidence="1">
    <location>
        <begin position="294"/>
        <end position="313"/>
    </location>
</feature>
<feature type="compositionally biased region" description="Pro residues" evidence="1">
    <location>
        <begin position="275"/>
        <end position="284"/>
    </location>
</feature>
<keyword evidence="2" id="KW-0812">Transmembrane</keyword>
<keyword evidence="2" id="KW-1133">Transmembrane helix</keyword>
<feature type="transmembrane region" description="Helical" evidence="2">
    <location>
        <begin position="228"/>
        <end position="247"/>
    </location>
</feature>
<sequence length="430" mass="46131">MASVTGVSTSTDFERRTVRVVPGAETTTALRVRNDGDIVEAYGFQVVGECAAWTEVEPARLSLYPGTSQDVVVRLRPPRSSAVRAGETPLGVRVLPVERPDSAAVAETVVTIEPFAEQRLELVPERRRAWRSARYRVLAHNDGNTPVELALTTAEVDDRIRYTTTDQPIPVEPGADTEIPVRVRVGKVQWFGKPVTWPIRLSATAAEPEPREHDLAGEFIQLPIFPRWLLALLAALLALLLAWFLLVRPAVRSAAREAADDRAEEIQQAGQTQAPAPPPPPPPITTSAPRPGRSGDGQTGEGQPGTGGPGGVGTQSSSTIEVRTNTGGLGTGTYVVPEGKVFRITDILVANHQGDEGVLTIIFGERTVTTIALETFRNQDYHWVTPIDIPAGAAVTVNVSCAKPGTPATGRQARNCLELLNVSGQLADLE</sequence>
<dbReference type="EMBL" id="FOGI01000006">
    <property type="protein sequence ID" value="SER93569.1"/>
    <property type="molecule type" value="Genomic_DNA"/>
</dbReference>
<proteinExistence type="predicted"/>
<keyword evidence="2" id="KW-0472">Membrane</keyword>
<name>A0A1H9T9U6_9PSEU</name>
<keyword evidence="4" id="KW-1185">Reference proteome</keyword>
<evidence type="ECO:0000313" key="3">
    <source>
        <dbReference type="EMBL" id="SER93569.1"/>
    </source>
</evidence>
<reference evidence="4" key="1">
    <citation type="submission" date="2016-10" db="EMBL/GenBank/DDBJ databases">
        <authorList>
            <person name="Varghese N."/>
            <person name="Submissions S."/>
        </authorList>
    </citation>
    <scope>NUCLEOTIDE SEQUENCE [LARGE SCALE GENOMIC DNA]</scope>
    <source>
        <strain evidence="4">DSM 44260</strain>
    </source>
</reference>
<dbReference type="Proteomes" id="UP000199051">
    <property type="component" value="Unassembled WGS sequence"/>
</dbReference>
<organism evidence="3 4">
    <name type="scientific">Actinokineospora terrae</name>
    <dbReference type="NCBI Taxonomy" id="155974"/>
    <lineage>
        <taxon>Bacteria</taxon>
        <taxon>Bacillati</taxon>
        <taxon>Actinomycetota</taxon>
        <taxon>Actinomycetes</taxon>
        <taxon>Pseudonocardiales</taxon>
        <taxon>Pseudonocardiaceae</taxon>
        <taxon>Actinokineospora</taxon>
    </lineage>
</organism>
<evidence type="ECO:0000256" key="1">
    <source>
        <dbReference type="SAM" id="MobiDB-lite"/>
    </source>
</evidence>
<evidence type="ECO:0000313" key="4">
    <source>
        <dbReference type="Proteomes" id="UP000199051"/>
    </source>
</evidence>
<gene>
    <name evidence="3" type="ORF">SAMN04487818_106128</name>
</gene>
<evidence type="ECO:0008006" key="5">
    <source>
        <dbReference type="Google" id="ProtNLM"/>
    </source>
</evidence>
<evidence type="ECO:0000256" key="2">
    <source>
        <dbReference type="SAM" id="Phobius"/>
    </source>
</evidence>
<accession>A0A1H9T9U6</accession>
<feature type="region of interest" description="Disordered" evidence="1">
    <location>
        <begin position="258"/>
        <end position="329"/>
    </location>
</feature>
<dbReference type="AlphaFoldDB" id="A0A1H9T9U6"/>
<protein>
    <recommendedName>
        <fullName evidence="5">Hydrolytic protein</fullName>
    </recommendedName>
</protein>